<sequence>MLRYLTIFYWILAFVFLVGGAMQFLGIISNTISTMAIGLVIIAMLVGNKVKVPANHLPVFYLIILTLISALVNSVSPVLTIMYMFNFILVPFFIYRFIAARVINRINRRKLFRFFILVGLIQLPVLLFQRIFALQLTYMAAKTLSVVDVGFGTFFFKNDHGLCFFLLCMIIYLLYDTELYVSKVQKTFLIIYYSVTIALSNSYISFLLLIMVYGFYFLGRLNVKRIILSALVLLLLYGAVTTISFLQEIVGDKYEHLERKAINKDDEFDAEKRDLSEAERGDIVMFYLAQDISVIGKGPYDYFDPVKGEFRTFANFSQYIWFYNDLGILGVIGVIFYYVSLYLANYKLKNYRIIFLVLIVIYSFFTNTLSDLAFNIVFAFFILKDSPYLISNLKEYEYSLYTIPRLEEN</sequence>
<protein>
    <recommendedName>
        <fullName evidence="4">O-antigen ligase domain-containing protein</fullName>
    </recommendedName>
</protein>
<feature type="transmembrane region" description="Helical" evidence="1">
    <location>
        <begin position="7"/>
        <end position="25"/>
    </location>
</feature>
<feature type="transmembrane region" description="Helical" evidence="1">
    <location>
        <begin position="31"/>
        <end position="47"/>
    </location>
</feature>
<comment type="caution">
    <text evidence="2">The sequence shown here is derived from an EMBL/GenBank/DDBJ whole genome shotgun (WGS) entry which is preliminary data.</text>
</comment>
<feature type="transmembrane region" description="Helical" evidence="1">
    <location>
        <begin position="111"/>
        <end position="134"/>
    </location>
</feature>
<dbReference type="OrthoDB" id="1427097at2"/>
<keyword evidence="1" id="KW-0812">Transmembrane</keyword>
<reference evidence="2 3" key="1">
    <citation type="submission" date="2019-01" db="EMBL/GenBank/DDBJ databases">
        <authorList>
            <person name="Chen W.-M."/>
        </authorList>
    </citation>
    <scope>NUCLEOTIDE SEQUENCE [LARGE SCALE GENOMIC DNA]</scope>
    <source>
        <strain evidence="2 3">YBJ-36</strain>
    </source>
</reference>
<dbReference type="Proteomes" id="UP000282759">
    <property type="component" value="Unassembled WGS sequence"/>
</dbReference>
<dbReference type="RefSeq" id="WP_127705370.1">
    <property type="nucleotide sequence ID" value="NZ_SACK01000005.1"/>
</dbReference>
<organism evidence="2 3">
    <name type="scientific">Mucilaginibacter limnophilus</name>
    <dbReference type="NCBI Taxonomy" id="1932778"/>
    <lineage>
        <taxon>Bacteria</taxon>
        <taxon>Pseudomonadati</taxon>
        <taxon>Bacteroidota</taxon>
        <taxon>Sphingobacteriia</taxon>
        <taxon>Sphingobacteriales</taxon>
        <taxon>Sphingobacteriaceae</taxon>
        <taxon>Mucilaginibacter</taxon>
    </lineage>
</organism>
<dbReference type="EMBL" id="SACK01000005">
    <property type="protein sequence ID" value="RVU00293.1"/>
    <property type="molecule type" value="Genomic_DNA"/>
</dbReference>
<evidence type="ECO:0000313" key="3">
    <source>
        <dbReference type="Proteomes" id="UP000282759"/>
    </source>
</evidence>
<keyword evidence="3" id="KW-1185">Reference proteome</keyword>
<feature type="transmembrane region" description="Helical" evidence="1">
    <location>
        <begin position="59"/>
        <end position="75"/>
    </location>
</feature>
<feature type="transmembrane region" description="Helical" evidence="1">
    <location>
        <begin position="320"/>
        <end position="341"/>
    </location>
</feature>
<feature type="transmembrane region" description="Helical" evidence="1">
    <location>
        <begin position="187"/>
        <end position="214"/>
    </location>
</feature>
<evidence type="ECO:0000313" key="2">
    <source>
        <dbReference type="EMBL" id="RVU00293.1"/>
    </source>
</evidence>
<dbReference type="AlphaFoldDB" id="A0A3S2Y2D1"/>
<feature type="transmembrane region" description="Helical" evidence="1">
    <location>
        <begin position="81"/>
        <end position="99"/>
    </location>
</feature>
<keyword evidence="1" id="KW-0472">Membrane</keyword>
<proteinExistence type="predicted"/>
<feature type="transmembrane region" description="Helical" evidence="1">
    <location>
        <begin position="154"/>
        <end position="175"/>
    </location>
</feature>
<feature type="transmembrane region" description="Helical" evidence="1">
    <location>
        <begin position="353"/>
        <end position="383"/>
    </location>
</feature>
<gene>
    <name evidence="2" type="ORF">EOD41_12475</name>
</gene>
<feature type="transmembrane region" description="Helical" evidence="1">
    <location>
        <begin position="226"/>
        <end position="246"/>
    </location>
</feature>
<evidence type="ECO:0008006" key="4">
    <source>
        <dbReference type="Google" id="ProtNLM"/>
    </source>
</evidence>
<evidence type="ECO:0000256" key="1">
    <source>
        <dbReference type="SAM" id="Phobius"/>
    </source>
</evidence>
<accession>A0A3S2Y2D1</accession>
<keyword evidence="1" id="KW-1133">Transmembrane helix</keyword>
<name>A0A3S2Y2D1_9SPHI</name>